<organism evidence="2 3">
    <name type="scientific">Pseudonocardia dioxanivorans (strain ATCC 55486 / DSM 44775 / JCM 13855 / CB1190)</name>
    <dbReference type="NCBI Taxonomy" id="675635"/>
    <lineage>
        <taxon>Bacteria</taxon>
        <taxon>Bacillati</taxon>
        <taxon>Actinomycetota</taxon>
        <taxon>Actinomycetes</taxon>
        <taxon>Pseudonocardiales</taxon>
        <taxon>Pseudonocardiaceae</taxon>
        <taxon>Pseudonocardia</taxon>
    </lineage>
</organism>
<accession>F4CT84</accession>
<sequence length="81" mass="8925">MGVADHAGERRGCAPESGRNLTVAATPRRSSQVALRGCRGDFRRIHRMGIIDCHYRAAEGRHKEIELAAHELLQYLDAATA</sequence>
<protein>
    <submittedName>
        <fullName evidence="2">Uncharacterized protein</fullName>
    </submittedName>
</protein>
<dbReference type="AlphaFoldDB" id="F4CT84"/>
<evidence type="ECO:0000313" key="3">
    <source>
        <dbReference type="Proteomes" id="UP000007809"/>
    </source>
</evidence>
<dbReference type="Proteomes" id="UP000007809">
    <property type="component" value="Chromosome"/>
</dbReference>
<evidence type="ECO:0000256" key="1">
    <source>
        <dbReference type="SAM" id="MobiDB-lite"/>
    </source>
</evidence>
<dbReference type="OrthoDB" id="1550983at2"/>
<reference evidence="2 3" key="1">
    <citation type="journal article" date="2011" name="J. Bacteriol.">
        <title>Genome sequence of the 1,4-dioxane-degrading Pseudonocardia dioxanivorans strain CB1190.</title>
        <authorList>
            <person name="Sales C.M."/>
            <person name="Mahendra S."/>
            <person name="Grostern A."/>
            <person name="Parales R.E."/>
            <person name="Goodwin L.A."/>
            <person name="Woyke T."/>
            <person name="Nolan M."/>
            <person name="Lapidus A."/>
            <person name="Chertkov O."/>
            <person name="Ovchinnikova G."/>
            <person name="Sczyrba A."/>
            <person name="Alvarez-Cohen L."/>
        </authorList>
    </citation>
    <scope>NUCLEOTIDE SEQUENCE [LARGE SCALE GENOMIC DNA]</scope>
    <source>
        <strain evidence="3">ATCC 55486 / DSM 44775 / JCM 13855 / CB1190</strain>
    </source>
</reference>
<name>F4CT84_PSEUX</name>
<feature type="compositionally biased region" description="Basic and acidic residues" evidence="1">
    <location>
        <begin position="1"/>
        <end position="13"/>
    </location>
</feature>
<dbReference type="KEGG" id="pdx:Psed_4139"/>
<dbReference type="EMBL" id="CP002593">
    <property type="protein sequence ID" value="AEA26302.1"/>
    <property type="molecule type" value="Genomic_DNA"/>
</dbReference>
<gene>
    <name evidence="2" type="ordered locus">Psed_4139</name>
</gene>
<evidence type="ECO:0000313" key="2">
    <source>
        <dbReference type="EMBL" id="AEA26302.1"/>
    </source>
</evidence>
<proteinExistence type="predicted"/>
<feature type="region of interest" description="Disordered" evidence="1">
    <location>
        <begin position="1"/>
        <end position="26"/>
    </location>
</feature>
<keyword evidence="3" id="KW-1185">Reference proteome</keyword>
<dbReference type="HOGENOM" id="CLU_2571308_0_0_11"/>